<evidence type="ECO:0000313" key="2">
    <source>
        <dbReference type="Proteomes" id="UP001222275"/>
    </source>
</evidence>
<reference evidence="1 2" key="1">
    <citation type="submission" date="2022-06" db="EMBL/GenBank/DDBJ databases">
        <title>Thiomicrohabdus sp. nov, an obligately chemolithoautotrophic, sulfur-oxidizing bacterium isolated from beach of Guanyin Mountain. Amoy.</title>
        <authorList>
            <person name="Zhu H."/>
        </authorList>
    </citation>
    <scope>NUCLEOTIDE SEQUENCE [LARGE SCALE GENOMIC DNA]</scope>
    <source>
        <strain evidence="1 2">XGS-01</strain>
    </source>
</reference>
<sequence length="147" mass="16200">MLGRLVVGVVLAGSLVGCATSYEKPVITGQVYEVAVVDSDKALQLIKNKLFMRMYALTSDEVSIRTAHKFSELTPEQADCGTTMGIDYLKDSRTEEYVSINVMAESGKIKVVTDIYAKYLVGDGLHGKRMKCVSKGLIEREVLSWVE</sequence>
<dbReference type="RefSeq" id="WP_275594437.1">
    <property type="nucleotide sequence ID" value="NZ_CP102381.1"/>
</dbReference>
<gene>
    <name evidence="1" type="ORF">NR989_09180</name>
</gene>
<evidence type="ECO:0008006" key="3">
    <source>
        <dbReference type="Google" id="ProtNLM"/>
    </source>
</evidence>
<dbReference type="Proteomes" id="UP001222275">
    <property type="component" value="Chromosome"/>
</dbReference>
<dbReference type="EMBL" id="CP102381">
    <property type="protein sequence ID" value="WEJ62180.1"/>
    <property type="molecule type" value="Genomic_DNA"/>
</dbReference>
<name>A0ABY8C879_9GAMM</name>
<organism evidence="1 2">
    <name type="scientific">Thiomicrorhabdus lithotrophica</name>
    <dbReference type="NCBI Taxonomy" id="2949997"/>
    <lineage>
        <taxon>Bacteria</taxon>
        <taxon>Pseudomonadati</taxon>
        <taxon>Pseudomonadota</taxon>
        <taxon>Gammaproteobacteria</taxon>
        <taxon>Thiotrichales</taxon>
        <taxon>Piscirickettsiaceae</taxon>
        <taxon>Thiomicrorhabdus</taxon>
    </lineage>
</organism>
<proteinExistence type="predicted"/>
<evidence type="ECO:0000313" key="1">
    <source>
        <dbReference type="EMBL" id="WEJ62180.1"/>
    </source>
</evidence>
<accession>A0ABY8C879</accession>
<protein>
    <recommendedName>
        <fullName evidence="3">Lipoprotein</fullName>
    </recommendedName>
</protein>
<keyword evidence="2" id="KW-1185">Reference proteome</keyword>
<dbReference type="PROSITE" id="PS51257">
    <property type="entry name" value="PROKAR_LIPOPROTEIN"/>
    <property type="match status" value="1"/>
</dbReference>